<protein>
    <submittedName>
        <fullName evidence="2">Uncharacterized protein</fullName>
    </submittedName>
</protein>
<accession>A0AA38SRT6</accession>
<gene>
    <name evidence="2" type="ORF">OSB04_019347</name>
</gene>
<evidence type="ECO:0000256" key="1">
    <source>
        <dbReference type="SAM" id="MobiDB-lite"/>
    </source>
</evidence>
<name>A0AA38SRT6_9ASTR</name>
<keyword evidence="3" id="KW-1185">Reference proteome</keyword>
<evidence type="ECO:0000313" key="2">
    <source>
        <dbReference type="EMBL" id="KAJ9546804.1"/>
    </source>
</evidence>
<reference evidence="2" key="1">
    <citation type="submission" date="2023-03" db="EMBL/GenBank/DDBJ databases">
        <title>Chromosome-scale reference genome and RAD-based genetic map of yellow starthistle (Centaurea solstitialis) reveal putative structural variation and QTLs associated with invader traits.</title>
        <authorList>
            <person name="Reatini B."/>
            <person name="Cang F.A."/>
            <person name="Jiang Q."/>
            <person name="Mckibben M.T.W."/>
            <person name="Barker M.S."/>
            <person name="Rieseberg L.H."/>
            <person name="Dlugosch K.M."/>
        </authorList>
    </citation>
    <scope>NUCLEOTIDE SEQUENCE</scope>
    <source>
        <strain evidence="2">CAN-66</strain>
        <tissue evidence="2">Leaf</tissue>
    </source>
</reference>
<proteinExistence type="predicted"/>
<dbReference type="PANTHER" id="PTHR45023:SF4">
    <property type="entry name" value="GLYCINE-RICH PROTEIN-RELATED"/>
    <property type="match status" value="1"/>
</dbReference>
<comment type="caution">
    <text evidence="2">The sequence shown here is derived from an EMBL/GenBank/DDBJ whole genome shotgun (WGS) entry which is preliminary data.</text>
</comment>
<feature type="region of interest" description="Disordered" evidence="1">
    <location>
        <begin position="1"/>
        <end position="56"/>
    </location>
</feature>
<feature type="compositionally biased region" description="Polar residues" evidence="1">
    <location>
        <begin position="34"/>
        <end position="51"/>
    </location>
</feature>
<dbReference type="Proteomes" id="UP001172457">
    <property type="component" value="Chromosome 5"/>
</dbReference>
<dbReference type="PANTHER" id="PTHR45023">
    <property type="match status" value="1"/>
</dbReference>
<sequence length="289" mass="33276">MDPNNLNFSLNSQDPNSSQYYSNPQHEKSEFFMYNNQVSIPENTQTPQKSSKAAKRETREDIVLMSGWIYVSVEPIQGKNQKIQTFWSRVKNYYDETRAENPEGLGIRNENQMKSRHARLNEAANKLVAEYREAYRQKRSGMSTKDAEKEAYAIFLEHNTTRSRPEYEVDDEESGGSTKRSRTSEGDYSVETNKEIPNSGVSKVQRPMGRDAAKKKGKGKASQSFVVPDYYAEFHSLNITKKIEVEMMSKKMEFENDKAQHKTLHILLANENLSPGEEAVEQRLLKFYG</sequence>
<dbReference type="AlphaFoldDB" id="A0AA38SRT6"/>
<feature type="region of interest" description="Disordered" evidence="1">
    <location>
        <begin position="162"/>
        <end position="220"/>
    </location>
</feature>
<evidence type="ECO:0000313" key="3">
    <source>
        <dbReference type="Proteomes" id="UP001172457"/>
    </source>
</evidence>
<feature type="compositionally biased region" description="Polar residues" evidence="1">
    <location>
        <begin position="1"/>
        <end position="24"/>
    </location>
</feature>
<organism evidence="2 3">
    <name type="scientific">Centaurea solstitialis</name>
    <name type="common">yellow star-thistle</name>
    <dbReference type="NCBI Taxonomy" id="347529"/>
    <lineage>
        <taxon>Eukaryota</taxon>
        <taxon>Viridiplantae</taxon>
        <taxon>Streptophyta</taxon>
        <taxon>Embryophyta</taxon>
        <taxon>Tracheophyta</taxon>
        <taxon>Spermatophyta</taxon>
        <taxon>Magnoliopsida</taxon>
        <taxon>eudicotyledons</taxon>
        <taxon>Gunneridae</taxon>
        <taxon>Pentapetalae</taxon>
        <taxon>asterids</taxon>
        <taxon>campanulids</taxon>
        <taxon>Asterales</taxon>
        <taxon>Asteraceae</taxon>
        <taxon>Carduoideae</taxon>
        <taxon>Cardueae</taxon>
        <taxon>Centaureinae</taxon>
        <taxon>Centaurea</taxon>
    </lineage>
</organism>
<dbReference type="EMBL" id="JARYMX010000005">
    <property type="protein sequence ID" value="KAJ9546804.1"/>
    <property type="molecule type" value="Genomic_DNA"/>
</dbReference>